<protein>
    <submittedName>
        <fullName evidence="2">HXXEE domain-containing protein</fullName>
    </submittedName>
</protein>
<dbReference type="RefSeq" id="WP_099390897.1">
    <property type="nucleotide sequence ID" value="NZ_PEBM01000072.1"/>
</dbReference>
<dbReference type="EMBL" id="PEBM01000072">
    <property type="protein sequence ID" value="PHV55387.1"/>
    <property type="molecule type" value="Genomic_DNA"/>
</dbReference>
<evidence type="ECO:0000313" key="3">
    <source>
        <dbReference type="Proteomes" id="UP000222913"/>
    </source>
</evidence>
<dbReference type="Pfam" id="PF13787">
    <property type="entry name" value="HXXEE"/>
    <property type="match status" value="1"/>
</dbReference>
<evidence type="ECO:0000313" key="2">
    <source>
        <dbReference type="EMBL" id="PHV55387.1"/>
    </source>
</evidence>
<accession>A0A2G3NPB1</accession>
<keyword evidence="1" id="KW-0472">Membrane</keyword>
<organism evidence="2 3">
    <name type="scientific">Streptococcus macedonicus</name>
    <name type="common">Streptococcus gallolyticus macedonicus</name>
    <dbReference type="NCBI Taxonomy" id="59310"/>
    <lineage>
        <taxon>Bacteria</taxon>
        <taxon>Bacillati</taxon>
        <taxon>Bacillota</taxon>
        <taxon>Bacilli</taxon>
        <taxon>Lactobacillales</taxon>
        <taxon>Streptococcaceae</taxon>
        <taxon>Streptococcus</taxon>
    </lineage>
</organism>
<dbReference type="AlphaFoldDB" id="A0A2G3NPB1"/>
<evidence type="ECO:0000256" key="1">
    <source>
        <dbReference type="SAM" id="Phobius"/>
    </source>
</evidence>
<dbReference type="InterPro" id="IPR025671">
    <property type="entry name" value="HXXEE"/>
</dbReference>
<gene>
    <name evidence="2" type="ORF">CS010_10965</name>
</gene>
<comment type="caution">
    <text evidence="2">The sequence shown here is derived from an EMBL/GenBank/DDBJ whole genome shotgun (WGS) entry which is preliminary data.</text>
</comment>
<feature type="transmembrane region" description="Helical" evidence="1">
    <location>
        <begin position="107"/>
        <end position="126"/>
    </location>
</feature>
<sequence length="168" mass="19887">MPLLFNYYLLPILFVLHDFEEMIFIPLWKNTQKYQKSCQKYNFFGNVTNGSAFSVGVLEEFLILLMISLICETYGNSELYFGFCVAYTYHFVIHIKMCLQFKGYVPGIYTSIMQIPLMLTIIHHFWESELSLLLYTLIAMFLVYSNLHFMHKVMPIIQNFFSKKFDAS</sequence>
<keyword evidence="1" id="KW-1133">Transmembrane helix</keyword>
<name>A0A2G3NPB1_STRMC</name>
<reference evidence="2 3" key="1">
    <citation type="submission" date="2017-10" db="EMBL/GenBank/DDBJ databases">
        <title>Whole-genome sequence of three Streptococcus macedonicus strains isolated from Italian cheeses of the Veneto region.</title>
        <authorList>
            <person name="Treu L."/>
            <person name="De Diego-Diaz B."/>
            <person name="Papadimitriou K."/>
            <person name="Tsakalidou E."/>
            <person name="Corich V."/>
            <person name="Giacomini A."/>
        </authorList>
    </citation>
    <scope>NUCLEOTIDE SEQUENCE [LARGE SCALE GENOMIC DNA]</scope>
    <source>
        <strain evidence="2 3">27MV</strain>
    </source>
</reference>
<feature type="transmembrane region" description="Helical" evidence="1">
    <location>
        <begin position="132"/>
        <end position="149"/>
    </location>
</feature>
<proteinExistence type="predicted"/>
<keyword evidence="1" id="KW-0812">Transmembrane</keyword>
<dbReference type="Proteomes" id="UP000222913">
    <property type="component" value="Unassembled WGS sequence"/>
</dbReference>